<organism evidence="2 3">
    <name type="scientific">Shewanella woodyi (strain ATCC 51908 / MS32)</name>
    <dbReference type="NCBI Taxonomy" id="392500"/>
    <lineage>
        <taxon>Bacteria</taxon>
        <taxon>Pseudomonadati</taxon>
        <taxon>Pseudomonadota</taxon>
        <taxon>Gammaproteobacteria</taxon>
        <taxon>Alteromonadales</taxon>
        <taxon>Shewanellaceae</taxon>
        <taxon>Shewanella</taxon>
    </lineage>
</organism>
<dbReference type="EMBL" id="CP000961">
    <property type="protein sequence ID" value="ACA85656.1"/>
    <property type="molecule type" value="Genomic_DNA"/>
</dbReference>
<dbReference type="eggNOG" id="COG3153">
    <property type="taxonomic scope" value="Bacteria"/>
</dbReference>
<dbReference type="HOGENOM" id="CLU_120018_2_0_6"/>
<dbReference type="CDD" id="cd04301">
    <property type="entry name" value="NAT_SF"/>
    <property type="match status" value="1"/>
</dbReference>
<proteinExistence type="predicted"/>
<dbReference type="Pfam" id="PF13508">
    <property type="entry name" value="Acetyltransf_7"/>
    <property type="match status" value="1"/>
</dbReference>
<dbReference type="STRING" id="392500.Swoo_1364"/>
<dbReference type="GO" id="GO:0016747">
    <property type="term" value="F:acyltransferase activity, transferring groups other than amino-acyl groups"/>
    <property type="evidence" value="ECO:0007669"/>
    <property type="project" value="InterPro"/>
</dbReference>
<dbReference type="KEGG" id="swd:Swoo_1364"/>
<reference evidence="2 3" key="1">
    <citation type="submission" date="2008-02" db="EMBL/GenBank/DDBJ databases">
        <title>Complete sequence of Shewanella woodyi ATCC 51908.</title>
        <authorList>
            <consortium name="US DOE Joint Genome Institute"/>
            <person name="Copeland A."/>
            <person name="Lucas S."/>
            <person name="Lapidus A."/>
            <person name="Glavina del Rio T."/>
            <person name="Dalin E."/>
            <person name="Tice H."/>
            <person name="Bruce D."/>
            <person name="Goodwin L."/>
            <person name="Pitluck S."/>
            <person name="Sims D."/>
            <person name="Brettin T."/>
            <person name="Detter J.C."/>
            <person name="Han C."/>
            <person name="Kuske C.R."/>
            <person name="Schmutz J."/>
            <person name="Larimer F."/>
            <person name="Land M."/>
            <person name="Hauser L."/>
            <person name="Kyrpides N."/>
            <person name="Lykidis A."/>
            <person name="Zhao J.-S."/>
            <person name="Richardson P."/>
        </authorList>
    </citation>
    <scope>NUCLEOTIDE SEQUENCE [LARGE SCALE GENOMIC DNA]</scope>
    <source>
        <strain evidence="3">ATCC 51908 / MS32</strain>
    </source>
</reference>
<keyword evidence="3" id="KW-1185">Reference proteome</keyword>
<sequence length="128" mass="14624">MPYARLTKKERIAVLLEEKGTAEVAVESEVIAAVRLRPIGLYTLVTGMLIHPQHRGKGLGHTLMRGINNEMTDEYTFIFSLPHLVSFYQQHGFEKCQTPPNDIGQLFNRYHSEDKPLSLLAFKRKTVE</sequence>
<dbReference type="PROSITE" id="PS51186">
    <property type="entry name" value="GNAT"/>
    <property type="match status" value="1"/>
</dbReference>
<dbReference type="InterPro" id="IPR016181">
    <property type="entry name" value="Acyl_CoA_acyltransferase"/>
</dbReference>
<feature type="domain" description="N-acetyltransferase" evidence="1">
    <location>
        <begin position="1"/>
        <end position="118"/>
    </location>
</feature>
<dbReference type="SUPFAM" id="SSF55729">
    <property type="entry name" value="Acyl-CoA N-acyltransferases (Nat)"/>
    <property type="match status" value="1"/>
</dbReference>
<evidence type="ECO:0000259" key="1">
    <source>
        <dbReference type="PROSITE" id="PS51186"/>
    </source>
</evidence>
<dbReference type="Gene3D" id="3.40.630.30">
    <property type="match status" value="1"/>
</dbReference>
<dbReference type="Proteomes" id="UP000002168">
    <property type="component" value="Chromosome"/>
</dbReference>
<accession>B1KJI3</accession>
<dbReference type="InterPro" id="IPR000182">
    <property type="entry name" value="GNAT_dom"/>
</dbReference>
<name>B1KJI3_SHEWM</name>
<evidence type="ECO:0000313" key="2">
    <source>
        <dbReference type="EMBL" id="ACA85656.1"/>
    </source>
</evidence>
<gene>
    <name evidence="2" type="ordered locus">Swoo_1364</name>
</gene>
<dbReference type="AlphaFoldDB" id="B1KJI3"/>
<protein>
    <submittedName>
        <fullName evidence="2">GCN5-related N-acetyltransferase</fullName>
    </submittedName>
</protein>
<keyword evidence="2" id="KW-0808">Transferase</keyword>
<evidence type="ECO:0000313" key="3">
    <source>
        <dbReference type="Proteomes" id="UP000002168"/>
    </source>
</evidence>